<comment type="caution">
    <text evidence="6">Lacks conserved residue(s) required for the propagation of feature annotation.</text>
</comment>
<dbReference type="InterPro" id="IPR051297">
    <property type="entry name" value="PalB/RIM13"/>
</dbReference>
<evidence type="ECO:0000256" key="3">
    <source>
        <dbReference type="ARBA" id="ARBA00022801"/>
    </source>
</evidence>
<gene>
    <name evidence="8" type="ORF">A9F13_21g00396</name>
</gene>
<dbReference type="GO" id="GO:0004198">
    <property type="term" value="F:calcium-dependent cysteine-type endopeptidase activity"/>
    <property type="evidence" value="ECO:0007669"/>
    <property type="project" value="InterPro"/>
</dbReference>
<evidence type="ECO:0000313" key="8">
    <source>
        <dbReference type="EMBL" id="OVF06216.1"/>
    </source>
</evidence>
<accession>A0AA91SZY8</accession>
<feature type="domain" description="Calpain catalytic" evidence="7">
    <location>
        <begin position="264"/>
        <end position="463"/>
    </location>
</feature>
<sequence length="827" mass="91528">MDSACSNIQQCHYLLAQGKVGEARERAVSAAREVAPLIDAEPRARVLAGFALSLVERIDQKKGAALSLSERVNWLTSSIHGVLWFPILTFGSSKSSAIKSTDFAPLAAKEPELRMPKLAPDFRVVLQQVEPNPSLDGLADLYQDLLGNCSFVSSVLSVSAAGLGAQLRDLVFVYPGKPSVSTSDPQGQSEKSSTGMKHLITQMSDTSLNGEKKSLEDGIQMYHEHSQSDQMSPENVVTEASATNRMSLHSLRSLNVPSQATQNLPPLRSLPDASASRLKIRLYFNGCWREAALSPTLPFVSPPYADRSLIVRSSSNTTLIWPALLEKAHVLVSGSHYDFTGSNMAHDTYILTRWWPEVFSAGDARKLRRLDRNPHVALGLGSGEMSPRLARELGVVPNHDYVVDSVGEMGVDLINPWQSSERTLHVPWAQLPHFPYVYANHRPQYSHSAAVSFVCPGTEWPDFYVERRPQYVVRTSAKTVHLVVEQFLGPQNVPFVLSVYRGTKGRVISTDQYECVSGGASTNARVMYYPLSLNPGVDYTIVVSTGSAKSAHTFSLEAFADAPVDLERARAPHKALPEIKGSWAMGFNGGHWALASYIDNPQYDIEIPTGTECLSLVLVATDHSALVNVHLFHREKADFQKKLRNFDKAKLLFSEDYTRQLHRSEVQNPEPGTYRLVVSCYDNSSTCDFSLVVAYSGGEAVSIVPVPQALGTFVHECSFEWRGANRHKLYLRTRHAQARVTFHVRAPARNLQEYIPAVRASVFDAETQEIVVVTSEWNNSIYGVFLECVLEHADRPYVLLVERFERGDGPCRITVGSSAKVMVEEVK</sequence>
<comment type="caution">
    <text evidence="8">The sequence shown here is derived from an EMBL/GenBank/DDBJ whole genome shotgun (WGS) entry which is preliminary data.</text>
</comment>
<evidence type="ECO:0000259" key="7">
    <source>
        <dbReference type="PROSITE" id="PS50203"/>
    </source>
</evidence>
<evidence type="ECO:0000256" key="2">
    <source>
        <dbReference type="ARBA" id="ARBA00022670"/>
    </source>
</evidence>
<evidence type="ECO:0000313" key="9">
    <source>
        <dbReference type="Proteomes" id="UP000195602"/>
    </source>
</evidence>
<keyword evidence="3" id="KW-0378">Hydrolase</keyword>
<dbReference type="Proteomes" id="UP000195602">
    <property type="component" value="Unassembled WGS sequence"/>
</dbReference>
<name>A0AA91SZY8_CLALS</name>
<dbReference type="GO" id="GO:0006508">
    <property type="term" value="P:proteolysis"/>
    <property type="evidence" value="ECO:0007669"/>
    <property type="project" value="UniProtKB-KW"/>
</dbReference>
<dbReference type="SUPFAM" id="SSF54001">
    <property type="entry name" value="Cysteine proteinases"/>
    <property type="match status" value="1"/>
</dbReference>
<dbReference type="InterPro" id="IPR001300">
    <property type="entry name" value="Peptidase_C2_calpain_cat"/>
</dbReference>
<dbReference type="PANTHER" id="PTHR46143">
    <property type="entry name" value="CALPAIN-7"/>
    <property type="match status" value="1"/>
</dbReference>
<evidence type="ECO:0000256" key="4">
    <source>
        <dbReference type="ARBA" id="ARBA00022807"/>
    </source>
</evidence>
<dbReference type="Gene3D" id="2.60.120.380">
    <property type="match status" value="2"/>
</dbReference>
<dbReference type="SUPFAM" id="SSF49758">
    <property type="entry name" value="Calpain large subunit, middle domain (domain III)"/>
    <property type="match status" value="2"/>
</dbReference>
<dbReference type="PANTHER" id="PTHR46143:SF1">
    <property type="entry name" value="CALPAIN-7"/>
    <property type="match status" value="1"/>
</dbReference>
<evidence type="ECO:0000256" key="1">
    <source>
        <dbReference type="ARBA" id="ARBA00010193"/>
    </source>
</evidence>
<proteinExistence type="inferred from homology"/>
<evidence type="ECO:0000256" key="6">
    <source>
        <dbReference type="PROSITE-ProRule" id="PRU00239"/>
    </source>
</evidence>
<dbReference type="InterPro" id="IPR036213">
    <property type="entry name" value="Calpain_III_sf"/>
</dbReference>
<dbReference type="PROSITE" id="PS50203">
    <property type="entry name" value="CALPAIN_CAT"/>
    <property type="match status" value="1"/>
</dbReference>
<dbReference type="EMBL" id="LYUB02000021">
    <property type="protein sequence ID" value="OVF06216.1"/>
    <property type="molecule type" value="Genomic_DNA"/>
</dbReference>
<dbReference type="KEGG" id="clus:A9F13_21g00396"/>
<keyword evidence="4" id="KW-0788">Thiol protease</keyword>
<protein>
    <recommendedName>
        <fullName evidence="5">Cysteine protease RIM13</fullName>
    </recommendedName>
</protein>
<organism evidence="8 9">
    <name type="scientific">Clavispora lusitaniae</name>
    <name type="common">Candida lusitaniae</name>
    <dbReference type="NCBI Taxonomy" id="36911"/>
    <lineage>
        <taxon>Eukaryota</taxon>
        <taxon>Fungi</taxon>
        <taxon>Dikarya</taxon>
        <taxon>Ascomycota</taxon>
        <taxon>Saccharomycotina</taxon>
        <taxon>Pichiomycetes</taxon>
        <taxon>Metschnikowiaceae</taxon>
        <taxon>Clavispora</taxon>
    </lineage>
</organism>
<comment type="similarity">
    <text evidence="1">Belongs to the peptidase C2 family. PalB/RIM13 subfamily.</text>
</comment>
<evidence type="ECO:0000256" key="5">
    <source>
        <dbReference type="ARBA" id="ARBA00042255"/>
    </source>
</evidence>
<reference evidence="8 9" key="1">
    <citation type="submission" date="2017-04" db="EMBL/GenBank/DDBJ databases">
        <title>Draft genome of the yeast Clavispora lusitaniae type strain CBS 6936.</title>
        <authorList>
            <person name="Durrens P."/>
            <person name="Klopp C."/>
            <person name="Biteau N."/>
            <person name="Fitton-Ouhabi V."/>
            <person name="Dementhon K."/>
            <person name="Accoceberry I."/>
            <person name="Sherman D.J."/>
            <person name="Noel T."/>
        </authorList>
    </citation>
    <scope>NUCLEOTIDE SEQUENCE [LARGE SCALE GENOMIC DNA]</scope>
    <source>
        <strain evidence="8 9">CBS 6936</strain>
    </source>
</reference>
<keyword evidence="2 8" id="KW-0645">Protease</keyword>
<dbReference type="AlphaFoldDB" id="A0AA91SZY8"/>
<dbReference type="InterPro" id="IPR038765">
    <property type="entry name" value="Papain-like_cys_pep_sf"/>
</dbReference>